<name>A0ABT9UHH9_9MICC</name>
<proteinExistence type="predicted"/>
<dbReference type="RefSeq" id="WP_307488624.1">
    <property type="nucleotide sequence ID" value="NZ_JAUSSY010000003.1"/>
</dbReference>
<dbReference type="Proteomes" id="UP001226389">
    <property type="component" value="Unassembled WGS sequence"/>
</dbReference>
<gene>
    <name evidence="1" type="ORF">J2T22_001042</name>
</gene>
<reference evidence="1 2" key="1">
    <citation type="submission" date="2023-07" db="EMBL/GenBank/DDBJ databases">
        <title>Sorghum-associated microbial communities from plants grown in Nebraska, USA.</title>
        <authorList>
            <person name="Schachtman D."/>
        </authorList>
    </citation>
    <scope>NUCLEOTIDE SEQUENCE [LARGE SCALE GENOMIC DNA]</scope>
    <source>
        <strain evidence="1 2">DS994</strain>
    </source>
</reference>
<evidence type="ECO:0000313" key="2">
    <source>
        <dbReference type="Proteomes" id="UP001226389"/>
    </source>
</evidence>
<keyword evidence="2" id="KW-1185">Reference proteome</keyword>
<protein>
    <submittedName>
        <fullName evidence="1">Uncharacterized protein</fullName>
    </submittedName>
</protein>
<organism evidence="1 2">
    <name type="scientific">Pseudarthrobacter defluvii</name>
    <dbReference type="NCBI Taxonomy" id="410837"/>
    <lineage>
        <taxon>Bacteria</taxon>
        <taxon>Bacillati</taxon>
        <taxon>Actinomycetota</taxon>
        <taxon>Actinomycetes</taxon>
        <taxon>Micrococcales</taxon>
        <taxon>Micrococcaceae</taxon>
        <taxon>Pseudarthrobacter</taxon>
    </lineage>
</organism>
<accession>A0ABT9UHH9</accession>
<evidence type="ECO:0000313" key="1">
    <source>
        <dbReference type="EMBL" id="MDQ0117869.1"/>
    </source>
</evidence>
<sequence>MDEYKAVHAGNEPPGGLDHAAELGHGGCNVISKDSGGVVGRWGSWETASVALNRLQKLGGRYEYRLEESHEWVAGPEHSTICAVCSVPRDVPASSGTALGIDWP</sequence>
<comment type="caution">
    <text evidence="1">The sequence shown here is derived from an EMBL/GenBank/DDBJ whole genome shotgun (WGS) entry which is preliminary data.</text>
</comment>
<dbReference type="EMBL" id="JAUSSY010000003">
    <property type="protein sequence ID" value="MDQ0117869.1"/>
    <property type="molecule type" value="Genomic_DNA"/>
</dbReference>